<protein>
    <submittedName>
        <fullName evidence="2">Putative spermidine/putrescine transport system substrate-binding protein</fullName>
    </submittedName>
</protein>
<dbReference type="PANTHER" id="PTHR30006">
    <property type="entry name" value="THIAMINE-BINDING PERIPLASMIC PROTEIN-RELATED"/>
    <property type="match status" value="1"/>
</dbReference>
<dbReference type="GO" id="GO:0030976">
    <property type="term" value="F:thiamine pyrophosphate binding"/>
    <property type="evidence" value="ECO:0007669"/>
    <property type="project" value="TreeGrafter"/>
</dbReference>
<name>A0A1I6G6P2_9MICO</name>
<dbReference type="PANTHER" id="PTHR30006:SF2">
    <property type="entry name" value="ABC TRANSPORTER SUBSTRATE-BINDING PROTEIN"/>
    <property type="match status" value="1"/>
</dbReference>
<dbReference type="AlphaFoldDB" id="A0A1I6G6P2"/>
<accession>A0A1I6G6P2</accession>
<evidence type="ECO:0000313" key="2">
    <source>
        <dbReference type="EMBL" id="SFR37873.1"/>
    </source>
</evidence>
<gene>
    <name evidence="2" type="ORF">SAMN04488591_0819</name>
</gene>
<reference evidence="3" key="1">
    <citation type="submission" date="2016-10" db="EMBL/GenBank/DDBJ databases">
        <authorList>
            <person name="Varghese N."/>
            <person name="Submissions S."/>
        </authorList>
    </citation>
    <scope>NUCLEOTIDE SEQUENCE [LARGE SCALE GENOMIC DNA]</scope>
    <source>
        <strain evidence="3">CL127</strain>
    </source>
</reference>
<dbReference type="GO" id="GO:0015888">
    <property type="term" value="P:thiamine transport"/>
    <property type="evidence" value="ECO:0007669"/>
    <property type="project" value="TreeGrafter"/>
</dbReference>
<dbReference type="GO" id="GO:0030975">
    <property type="term" value="F:thiamine binding"/>
    <property type="evidence" value="ECO:0007669"/>
    <property type="project" value="TreeGrafter"/>
</dbReference>
<dbReference type="SUPFAM" id="SSF53850">
    <property type="entry name" value="Periplasmic binding protein-like II"/>
    <property type="match status" value="1"/>
</dbReference>
<dbReference type="Proteomes" id="UP000198877">
    <property type="component" value="Unassembled WGS sequence"/>
</dbReference>
<sequence>MVLAGCGAVAGGGEADSASSRATSADDFGGMDGLVAAAQKEGQLNVVGLADDWVNYGEMMSEFEKRYGITVNSASPDASSAEGIQAAKNLDGQDTAPDVFDTGIAVATANTDMFAPYKVSTWDTIPEGYKEDSGRWVNAFSGVMSLGYDSSRLSAPEKLADLLGPEYKSAVSMGGDPTQTGGGFAAVGWLSLLNGGSLDDFGPGIDFVSELKDAGNLLMLDPTPTTIATGEVPMVIDWSFAQLEVAHDMPSWKSVVLDGPTYVSFYSQSINKNAPHPAAARLWEEWVFSNEGQDIYLRGNGVPVRLADLEKAGAVNPKDVERATLGTDPSTWSTPTIGQIDDANSLLTSRWSKAVG</sequence>
<dbReference type="EMBL" id="FOYR01000001">
    <property type="protein sequence ID" value="SFR37873.1"/>
    <property type="molecule type" value="Genomic_DNA"/>
</dbReference>
<dbReference type="Pfam" id="PF13343">
    <property type="entry name" value="SBP_bac_6"/>
    <property type="match status" value="1"/>
</dbReference>
<dbReference type="GO" id="GO:0030288">
    <property type="term" value="C:outer membrane-bounded periplasmic space"/>
    <property type="evidence" value="ECO:0007669"/>
    <property type="project" value="TreeGrafter"/>
</dbReference>
<keyword evidence="1" id="KW-0732">Signal</keyword>
<dbReference type="Gene3D" id="3.40.190.10">
    <property type="entry name" value="Periplasmic binding protein-like II"/>
    <property type="match status" value="2"/>
</dbReference>
<evidence type="ECO:0000256" key="1">
    <source>
        <dbReference type="ARBA" id="ARBA00022729"/>
    </source>
</evidence>
<organism evidence="2 3">
    <name type="scientific">Microbacterium azadirachtae</name>
    <dbReference type="NCBI Taxonomy" id="582680"/>
    <lineage>
        <taxon>Bacteria</taxon>
        <taxon>Bacillati</taxon>
        <taxon>Actinomycetota</taxon>
        <taxon>Actinomycetes</taxon>
        <taxon>Micrococcales</taxon>
        <taxon>Microbacteriaceae</taxon>
        <taxon>Microbacterium</taxon>
    </lineage>
</organism>
<proteinExistence type="predicted"/>
<evidence type="ECO:0000313" key="3">
    <source>
        <dbReference type="Proteomes" id="UP000198877"/>
    </source>
</evidence>